<dbReference type="Pfam" id="PF19576">
    <property type="entry name" value="Acyltransf_2"/>
    <property type="match status" value="1"/>
</dbReference>
<dbReference type="InterPro" id="IPR045746">
    <property type="entry name" value="ACT14924-like_Acyltransf_dom"/>
</dbReference>
<dbReference type="SMART" id="SM00563">
    <property type="entry name" value="PlsC"/>
    <property type="match status" value="1"/>
</dbReference>
<keyword evidence="3" id="KW-1185">Reference proteome</keyword>
<evidence type="ECO:0000259" key="1">
    <source>
        <dbReference type="SMART" id="SM00563"/>
    </source>
</evidence>
<proteinExistence type="predicted"/>
<feature type="domain" description="Phospholipid/glycerol acyltransferase" evidence="1">
    <location>
        <begin position="89"/>
        <end position="212"/>
    </location>
</feature>
<gene>
    <name evidence="2" type="ORF">GCM10023209_04740</name>
</gene>
<dbReference type="RefSeq" id="WP_345229407.1">
    <property type="nucleotide sequence ID" value="NZ_BAABHW010000001.1"/>
</dbReference>
<name>A0ABP9KUK4_9RHOB</name>
<dbReference type="InterPro" id="IPR002123">
    <property type="entry name" value="Plipid/glycerol_acylTrfase"/>
</dbReference>
<dbReference type="Proteomes" id="UP001499910">
    <property type="component" value="Unassembled WGS sequence"/>
</dbReference>
<dbReference type="EMBL" id="BAABHW010000001">
    <property type="protein sequence ID" value="GAA5066299.1"/>
    <property type="molecule type" value="Genomic_DNA"/>
</dbReference>
<evidence type="ECO:0000313" key="2">
    <source>
        <dbReference type="EMBL" id="GAA5066299.1"/>
    </source>
</evidence>
<dbReference type="SUPFAM" id="SSF69593">
    <property type="entry name" value="Glycerol-3-phosphate (1)-acyltransferase"/>
    <property type="match status" value="1"/>
</dbReference>
<reference evidence="3" key="1">
    <citation type="journal article" date="2019" name="Int. J. Syst. Evol. Microbiol.">
        <title>The Global Catalogue of Microorganisms (GCM) 10K type strain sequencing project: providing services to taxonomists for standard genome sequencing and annotation.</title>
        <authorList>
            <consortium name="The Broad Institute Genomics Platform"/>
            <consortium name="The Broad Institute Genome Sequencing Center for Infectious Disease"/>
            <person name="Wu L."/>
            <person name="Ma J."/>
        </authorList>
    </citation>
    <scope>NUCLEOTIDE SEQUENCE [LARGE SCALE GENOMIC DNA]</scope>
    <source>
        <strain evidence="3">JCM 18015</strain>
    </source>
</reference>
<dbReference type="CDD" id="cd07986">
    <property type="entry name" value="LPLAT_ACT14924-like"/>
    <property type="match status" value="1"/>
</dbReference>
<accession>A0ABP9KUK4</accession>
<organism evidence="2 3">
    <name type="scientific">[Roseibacterium] beibuensis</name>
    <dbReference type="NCBI Taxonomy" id="1193142"/>
    <lineage>
        <taxon>Bacteria</taxon>
        <taxon>Pseudomonadati</taxon>
        <taxon>Pseudomonadota</taxon>
        <taxon>Alphaproteobacteria</taxon>
        <taxon>Rhodobacterales</taxon>
        <taxon>Roseobacteraceae</taxon>
        <taxon>Roseicyclus</taxon>
    </lineage>
</organism>
<sequence length="282" mass="31138">MSSDPTNETEPFVDLGRLCDRSAVLSLLRPAIFALADGPLKFNRFDKDIALWAQDTADPARMARALEILDVTVAAPAGVTELFSSEGALIVVSNHPFGALEMLCLGAVLERQRPGFRLVATDYLNRIGPIATRLIAVDSFGRWDPNRRNVAPLRQARQHLAEGGALLIYPAGRVSHFRLSHMSVTDPDWTAHVIRLARATGARLLPVYFPGRNSLLFNAAGLVHPLFRTLLLVRELYRRSGDVIRFDVGDPLDPEALCDLDDQAAIELLRKRVYSLGRPARA</sequence>
<protein>
    <recommendedName>
        <fullName evidence="1">Phospholipid/glycerol acyltransferase domain-containing protein</fullName>
    </recommendedName>
</protein>
<comment type="caution">
    <text evidence="2">The sequence shown here is derived from an EMBL/GenBank/DDBJ whole genome shotgun (WGS) entry which is preliminary data.</text>
</comment>
<evidence type="ECO:0000313" key="3">
    <source>
        <dbReference type="Proteomes" id="UP001499910"/>
    </source>
</evidence>